<dbReference type="InterPro" id="IPR013078">
    <property type="entry name" value="His_Pase_superF_clade-1"/>
</dbReference>
<reference evidence="1 2" key="1">
    <citation type="submission" date="2019-06" db="EMBL/GenBank/DDBJ databases">
        <title>Psychrobacillus vulpis sp. nov., a new species isolated from feces of a red fox that inhabits in The Tablas de Daimiel Natural Park, Albacete, Spain.</title>
        <authorList>
            <person name="Rodriguez M."/>
            <person name="Reina J.C."/>
            <person name="Bejar V."/>
            <person name="Llamas I."/>
        </authorList>
    </citation>
    <scope>NUCLEOTIDE SEQUENCE [LARGE SCALE GENOMIC DNA]</scope>
    <source>
        <strain evidence="1 2">Z8</strain>
    </source>
</reference>
<dbReference type="InterPro" id="IPR029033">
    <property type="entry name" value="His_PPase_superfam"/>
</dbReference>
<dbReference type="AlphaFoldDB" id="A0A544TT66"/>
<accession>A0A544TT66</accession>
<keyword evidence="2" id="KW-1185">Reference proteome</keyword>
<organism evidence="1 2">
    <name type="scientific">Psychrobacillus vulpis</name>
    <dbReference type="NCBI Taxonomy" id="2325572"/>
    <lineage>
        <taxon>Bacteria</taxon>
        <taxon>Bacillati</taxon>
        <taxon>Bacillota</taxon>
        <taxon>Bacilli</taxon>
        <taxon>Bacillales</taxon>
        <taxon>Bacillaceae</taxon>
        <taxon>Psychrobacillus</taxon>
    </lineage>
</organism>
<dbReference type="SUPFAM" id="SSF53254">
    <property type="entry name" value="Phosphoglycerate mutase-like"/>
    <property type="match status" value="1"/>
</dbReference>
<gene>
    <name evidence="1" type="ORF">FG384_06010</name>
</gene>
<dbReference type="Proteomes" id="UP000316626">
    <property type="component" value="Unassembled WGS sequence"/>
</dbReference>
<dbReference type="SMART" id="SM00855">
    <property type="entry name" value="PGAM"/>
    <property type="match status" value="1"/>
</dbReference>
<protein>
    <submittedName>
        <fullName evidence="1">Histidine phosphatase family protein</fullName>
    </submittedName>
</protein>
<dbReference type="Pfam" id="PF00300">
    <property type="entry name" value="His_Phos_1"/>
    <property type="match status" value="1"/>
</dbReference>
<dbReference type="OrthoDB" id="2185101at2"/>
<proteinExistence type="predicted"/>
<sequence>MELIFLKSSLYFVRHAHSAYTPEELERPLSVQGMEDAKFVTECLKQEKIDFIVSSPYKRAIQTVEGISNYCGKKIEIYNDLRERTLSLEPVSDFKHAITKLWEDNHFSWEGGESNIVAQRRGVAITLHLLEKYEGKNIVIGSHGNLMVLIMNYFDKKYDIQFWNNLAMPDIYKLDFEAKELVEVTRIWRDSTTISSR</sequence>
<dbReference type="GO" id="GO:0016791">
    <property type="term" value="F:phosphatase activity"/>
    <property type="evidence" value="ECO:0007669"/>
    <property type="project" value="TreeGrafter"/>
</dbReference>
<comment type="caution">
    <text evidence="1">The sequence shown here is derived from an EMBL/GenBank/DDBJ whole genome shotgun (WGS) entry which is preliminary data.</text>
</comment>
<dbReference type="GO" id="GO:0005737">
    <property type="term" value="C:cytoplasm"/>
    <property type="evidence" value="ECO:0007669"/>
    <property type="project" value="TreeGrafter"/>
</dbReference>
<evidence type="ECO:0000313" key="1">
    <source>
        <dbReference type="EMBL" id="TQR20648.1"/>
    </source>
</evidence>
<dbReference type="InterPro" id="IPR050275">
    <property type="entry name" value="PGM_Phosphatase"/>
</dbReference>
<dbReference type="Gene3D" id="3.40.50.1240">
    <property type="entry name" value="Phosphoglycerate mutase-like"/>
    <property type="match status" value="1"/>
</dbReference>
<dbReference type="EMBL" id="VDGI01000004">
    <property type="protein sequence ID" value="TQR20648.1"/>
    <property type="molecule type" value="Genomic_DNA"/>
</dbReference>
<name>A0A544TT66_9BACI</name>
<dbReference type="PANTHER" id="PTHR48100:SF59">
    <property type="entry name" value="ADENOSYLCOBALAMIN_ALPHA-RIBAZOLE PHOSPHATASE"/>
    <property type="match status" value="1"/>
</dbReference>
<dbReference type="CDD" id="cd07067">
    <property type="entry name" value="HP_PGM_like"/>
    <property type="match status" value="1"/>
</dbReference>
<dbReference type="PANTHER" id="PTHR48100">
    <property type="entry name" value="BROAD-SPECIFICITY PHOSPHATASE YOR283W-RELATED"/>
    <property type="match status" value="1"/>
</dbReference>
<evidence type="ECO:0000313" key="2">
    <source>
        <dbReference type="Proteomes" id="UP000316626"/>
    </source>
</evidence>